<dbReference type="Pfam" id="PF00171">
    <property type="entry name" value="Aldedh"/>
    <property type="match status" value="1"/>
</dbReference>
<evidence type="ECO:0000313" key="6">
    <source>
        <dbReference type="EMBL" id="KAL0947454.1"/>
    </source>
</evidence>
<dbReference type="CDD" id="cd07098">
    <property type="entry name" value="ALDH_F15-22"/>
    <property type="match status" value="1"/>
</dbReference>
<comment type="similarity">
    <text evidence="1 4">Belongs to the aldehyde dehydrogenase family.</text>
</comment>
<feature type="active site" evidence="3">
    <location>
        <position position="337"/>
    </location>
</feature>
<dbReference type="SUPFAM" id="SSF53720">
    <property type="entry name" value="ALDH-like"/>
    <property type="match status" value="1"/>
</dbReference>
<dbReference type="Gene3D" id="3.40.605.10">
    <property type="entry name" value="Aldehyde Dehydrogenase, Chain A, domain 1"/>
    <property type="match status" value="1"/>
</dbReference>
<dbReference type="InterPro" id="IPR016160">
    <property type="entry name" value="Ald_DH_CS_CYS"/>
</dbReference>
<dbReference type="InterPro" id="IPR016162">
    <property type="entry name" value="Ald_DH_N"/>
</dbReference>
<protein>
    <recommendedName>
        <fullName evidence="5">Aldehyde dehydrogenase domain-containing protein</fullName>
    </recommendedName>
</protein>
<keyword evidence="2 4" id="KW-0560">Oxidoreductase</keyword>
<evidence type="ECO:0000256" key="2">
    <source>
        <dbReference type="ARBA" id="ARBA00023002"/>
    </source>
</evidence>
<gene>
    <name evidence="6" type="ORF">HGRIS_013561</name>
</gene>
<evidence type="ECO:0000256" key="4">
    <source>
        <dbReference type="RuleBase" id="RU003345"/>
    </source>
</evidence>
<dbReference type="PROSITE" id="PS00070">
    <property type="entry name" value="ALDEHYDE_DEHYDR_CYS"/>
    <property type="match status" value="1"/>
</dbReference>
<dbReference type="InterPro" id="IPR016161">
    <property type="entry name" value="Ald_DH/histidinol_DH"/>
</dbReference>
<dbReference type="InterPro" id="IPR016163">
    <property type="entry name" value="Ald_DH_C"/>
</dbReference>
<feature type="domain" description="Aldehyde dehydrogenase" evidence="5">
    <location>
        <begin position="101"/>
        <end position="572"/>
    </location>
</feature>
<proteinExistence type="inferred from homology"/>
<evidence type="ECO:0000259" key="5">
    <source>
        <dbReference type="Pfam" id="PF00171"/>
    </source>
</evidence>
<sequence length="631" mass="69683">MSAFLDILLYPLIRRRTGDPDDLDVEPGTVLIATLAACFLLGIYSVMRRNYKLHNSPKPFDWRKPDPADPNFQSFAIPDASLTSHLTHPEVMPPMNVPGRKYITSFDPSTSLHIGTFIADNEDEIRTKIRRASAAQKEWRRTTMTQRKRVIRSLLKWLVDNQETCAHVACRDTGKTLIDAALGEILTTCSKMEWLLKHGERVLKPEARSANSILFYKKSEVHYDPLGVVAAVVSWNYPLHNAWSPILAGIFAGNGVVLKCSEKVIWSTGWFVGAISECLRACGHSPELVQVVCCYPEEADALTKSPLIKHITFIGSDTVGKKVAMAAAENLTPVTMELGGKDPAIVLPGTDLKQWISLWMRGIYQNAGQNCIGIERLIVHGSQYDELAELLSDRVSRLRLGSVLAPTAEGYVHTVDCGSMIDGDRFYALESLVKEAEEAGANVEGGKQWNHAYLSHGSYFSASILGPVDTSMAIANQELFAPIALLMPYETVDEAIEIANGTKYGLGASVFGPEQDVCLEVAKQLECGMVSVNDFGVFYLNQDLPFGGTKASGYGRFGGPEGLRALTNPKAIMIDRWPSLIQTSIPRVLDYPIRSLSTSWEFVSGLVRFSYAHSWRTRIQGLLTLIRAARK</sequence>
<evidence type="ECO:0000256" key="1">
    <source>
        <dbReference type="ARBA" id="ARBA00009986"/>
    </source>
</evidence>
<evidence type="ECO:0000313" key="7">
    <source>
        <dbReference type="Proteomes" id="UP001556367"/>
    </source>
</evidence>
<keyword evidence="7" id="KW-1185">Reference proteome</keyword>
<dbReference type="Gene3D" id="3.40.309.10">
    <property type="entry name" value="Aldehyde Dehydrogenase, Chain A, domain 2"/>
    <property type="match status" value="1"/>
</dbReference>
<organism evidence="6 7">
    <name type="scientific">Hohenbuehelia grisea</name>
    <dbReference type="NCBI Taxonomy" id="104357"/>
    <lineage>
        <taxon>Eukaryota</taxon>
        <taxon>Fungi</taxon>
        <taxon>Dikarya</taxon>
        <taxon>Basidiomycota</taxon>
        <taxon>Agaricomycotina</taxon>
        <taxon>Agaricomycetes</taxon>
        <taxon>Agaricomycetidae</taxon>
        <taxon>Agaricales</taxon>
        <taxon>Pleurotineae</taxon>
        <taxon>Pleurotaceae</taxon>
        <taxon>Hohenbuehelia</taxon>
    </lineage>
</organism>
<dbReference type="Proteomes" id="UP001556367">
    <property type="component" value="Unassembled WGS sequence"/>
</dbReference>
<reference evidence="7" key="1">
    <citation type="submission" date="2024-06" db="EMBL/GenBank/DDBJ databases">
        <title>Multi-omics analyses provide insights into the biosynthesis of the anticancer antibiotic pleurotin in Hohenbuehelia grisea.</title>
        <authorList>
            <person name="Weaver J.A."/>
            <person name="Alberti F."/>
        </authorList>
    </citation>
    <scope>NUCLEOTIDE SEQUENCE [LARGE SCALE GENOMIC DNA]</scope>
    <source>
        <strain evidence="7">T-177</strain>
    </source>
</reference>
<comment type="caution">
    <text evidence="6">The sequence shown here is derived from an EMBL/GenBank/DDBJ whole genome shotgun (WGS) entry which is preliminary data.</text>
</comment>
<dbReference type="PANTHER" id="PTHR11699">
    <property type="entry name" value="ALDEHYDE DEHYDROGENASE-RELATED"/>
    <property type="match status" value="1"/>
</dbReference>
<accession>A0ABR3IW36</accession>
<dbReference type="InterPro" id="IPR029510">
    <property type="entry name" value="Ald_DH_CS_GLU"/>
</dbReference>
<evidence type="ECO:0000256" key="3">
    <source>
        <dbReference type="PROSITE-ProRule" id="PRU10007"/>
    </source>
</evidence>
<dbReference type="EMBL" id="JASNQZ010000015">
    <property type="protein sequence ID" value="KAL0947454.1"/>
    <property type="molecule type" value="Genomic_DNA"/>
</dbReference>
<dbReference type="PROSITE" id="PS00687">
    <property type="entry name" value="ALDEHYDE_DEHYDR_GLU"/>
    <property type="match status" value="1"/>
</dbReference>
<dbReference type="InterPro" id="IPR015590">
    <property type="entry name" value="Aldehyde_DH_dom"/>
</dbReference>
<name>A0ABR3IW36_9AGAR</name>